<reference evidence="1" key="2">
    <citation type="submission" date="2018-05" db="EMBL/GenBank/DDBJ databases">
        <title>OmerRS3 (Oryza meridionalis Reference Sequence Version 3).</title>
        <authorList>
            <person name="Zhang J."/>
            <person name="Kudrna D."/>
            <person name="Lee S."/>
            <person name="Talag J."/>
            <person name="Welchert J."/>
            <person name="Wing R.A."/>
        </authorList>
    </citation>
    <scope>NUCLEOTIDE SEQUENCE [LARGE SCALE GENOMIC DNA]</scope>
    <source>
        <strain evidence="1">cv. OR44</strain>
    </source>
</reference>
<sequence length="115" mass="13316">MHQQHWHPSGTMHKSVYASNCSYMSLQPAYLHSPGTLQDCLTKMEEIRNHLFGCIKLTSLSCSKILCSNQCLNYRLADWAQELGIFIELSFNFIAYISPHTMETIVQFHALYHYT</sequence>
<organism evidence="1">
    <name type="scientific">Oryza meridionalis</name>
    <dbReference type="NCBI Taxonomy" id="40149"/>
    <lineage>
        <taxon>Eukaryota</taxon>
        <taxon>Viridiplantae</taxon>
        <taxon>Streptophyta</taxon>
        <taxon>Embryophyta</taxon>
        <taxon>Tracheophyta</taxon>
        <taxon>Spermatophyta</taxon>
        <taxon>Magnoliopsida</taxon>
        <taxon>Liliopsida</taxon>
        <taxon>Poales</taxon>
        <taxon>Poaceae</taxon>
        <taxon>BOP clade</taxon>
        <taxon>Oryzoideae</taxon>
        <taxon>Oryzeae</taxon>
        <taxon>Oryzinae</taxon>
        <taxon>Oryza</taxon>
    </lineage>
</organism>
<dbReference type="Proteomes" id="UP000008021">
    <property type="component" value="Chromosome 3"/>
</dbReference>
<evidence type="ECO:0000313" key="1">
    <source>
        <dbReference type="EnsemblPlants" id="OMERI03G22560.1"/>
    </source>
</evidence>
<reference evidence="1" key="1">
    <citation type="submission" date="2015-04" db="UniProtKB">
        <authorList>
            <consortium name="EnsemblPlants"/>
        </authorList>
    </citation>
    <scope>IDENTIFICATION</scope>
</reference>
<dbReference type="EnsemblPlants" id="OMERI03G22560.1">
    <property type="protein sequence ID" value="OMERI03G22560.1"/>
    <property type="gene ID" value="OMERI03G22560"/>
</dbReference>
<accession>A0A0E0D3D4</accession>
<proteinExistence type="predicted"/>
<dbReference type="Gramene" id="OMERI03G22560.1">
    <property type="protein sequence ID" value="OMERI03G22560.1"/>
    <property type="gene ID" value="OMERI03G22560"/>
</dbReference>
<evidence type="ECO:0000313" key="2">
    <source>
        <dbReference type="Proteomes" id="UP000008021"/>
    </source>
</evidence>
<protein>
    <submittedName>
        <fullName evidence="1">Uncharacterized protein</fullName>
    </submittedName>
</protein>
<dbReference type="AlphaFoldDB" id="A0A0E0D3D4"/>
<keyword evidence="2" id="KW-1185">Reference proteome</keyword>
<name>A0A0E0D3D4_9ORYZ</name>
<dbReference type="HOGENOM" id="CLU_2112790_0_0_1"/>